<name>A0A0V0QV15_PSEPJ</name>
<feature type="compositionally biased region" description="Polar residues" evidence="2">
    <location>
        <begin position="1"/>
        <end position="34"/>
    </location>
</feature>
<evidence type="ECO:0000256" key="1">
    <source>
        <dbReference type="SAM" id="Coils"/>
    </source>
</evidence>
<organism evidence="3 4">
    <name type="scientific">Pseudocohnilembus persalinus</name>
    <name type="common">Ciliate</name>
    <dbReference type="NCBI Taxonomy" id="266149"/>
    <lineage>
        <taxon>Eukaryota</taxon>
        <taxon>Sar</taxon>
        <taxon>Alveolata</taxon>
        <taxon>Ciliophora</taxon>
        <taxon>Intramacronucleata</taxon>
        <taxon>Oligohymenophorea</taxon>
        <taxon>Scuticociliatia</taxon>
        <taxon>Philasterida</taxon>
        <taxon>Pseudocohnilembidae</taxon>
        <taxon>Pseudocohnilembus</taxon>
    </lineage>
</organism>
<proteinExistence type="predicted"/>
<keyword evidence="4" id="KW-1185">Reference proteome</keyword>
<feature type="compositionally biased region" description="Polar residues" evidence="2">
    <location>
        <begin position="791"/>
        <end position="809"/>
    </location>
</feature>
<feature type="region of interest" description="Disordered" evidence="2">
    <location>
        <begin position="1"/>
        <end position="35"/>
    </location>
</feature>
<dbReference type="AlphaFoldDB" id="A0A0V0QV15"/>
<feature type="region of interest" description="Disordered" evidence="2">
    <location>
        <begin position="561"/>
        <end position="604"/>
    </location>
</feature>
<gene>
    <name evidence="3" type="ORF">PPERSA_01127</name>
</gene>
<evidence type="ECO:0000256" key="2">
    <source>
        <dbReference type="SAM" id="MobiDB-lite"/>
    </source>
</evidence>
<feature type="coiled-coil region" evidence="1">
    <location>
        <begin position="359"/>
        <end position="390"/>
    </location>
</feature>
<dbReference type="Proteomes" id="UP000054937">
    <property type="component" value="Unassembled WGS sequence"/>
</dbReference>
<feature type="region of interest" description="Disordered" evidence="2">
    <location>
        <begin position="791"/>
        <end position="815"/>
    </location>
</feature>
<sequence length="861" mass="100939">MQVQKSGLFIDQNNSNQLTQKNQENQNLKRQSQNDVKEKFNIEQNNTNKKQINQILNESHITFSHNPSPKNQIYSDKQSQFINKNLQIIAQEINQQTNYNNGINFNKQKNLNLQKASDNKCQSSLNKPSTSHQFKLTFGENKFNQILDSCLSNNNVEEDLNQQNEFMSLPQKKKQKNQENLISEKLQQENQQNQLGKQIISKNSNTNLKIKKSNQINTVKQQSSQADKNYQYQQKLIQNVDVNQEIKQQLSQIQLQKNDVKDSENPDTPKFASQKADLNVQYKLGQSSLKKYFIDKDNAIKPEEDSQETLIQWQSKQTGVSESMEEASQRTINLSQQGQIKYENRYNKIAQNNNNLTHLSQQIQKSQKVKKTLKELKTNFRDEEQNYQNQNGYYNWNSYQNLGGGNIGISPTQKIKNRPSNLELMENILGGQKQNIHIKHESLHNLESLYSPHSLQYMNNKYRMNQRSYSQQHELDGEDFSPLFSPLAQKKVAKSTKNSIDITQNNGFNLHERINKLPNLGITRSEANSANYQMVSSPQKKQNQNQRQRLRPITTSNIEQQYEQQQERLLQKSQQQVQEQKQNKINNDASKNENKGQNDLKQRKVVRNIILQKQKDVPSVFYEPNSASVKRSQKRHLCLFKNQSSQQQQQGPFSSQFNLQEHSQNNIAQDQRYFEQDHQYKISNTTKHAQYDNNQKFQQFQDIINTQNKSKRSISNQINLRSDVDSLEDVDKFTKQYFSKYHHSSQSKNRKNSFYQQQQELNNENIQSQQGYKSNQNNNILNLIRVPNIPNTKHVQSNTSKFNQENSNKQFERTSLKPHLNIDTIFQKPRLQLEELNNQNISITNQKDKNKKKELLFLKQN</sequence>
<reference evidence="3 4" key="1">
    <citation type="journal article" date="2015" name="Sci. Rep.">
        <title>Genome of the facultative scuticociliatosis pathogen Pseudocohnilembus persalinus provides insight into its virulence through horizontal gene transfer.</title>
        <authorList>
            <person name="Xiong J."/>
            <person name="Wang G."/>
            <person name="Cheng J."/>
            <person name="Tian M."/>
            <person name="Pan X."/>
            <person name="Warren A."/>
            <person name="Jiang C."/>
            <person name="Yuan D."/>
            <person name="Miao W."/>
        </authorList>
    </citation>
    <scope>NUCLEOTIDE SEQUENCE [LARGE SCALE GENOMIC DNA]</scope>
    <source>
        <strain evidence="3">36N120E</strain>
    </source>
</reference>
<comment type="caution">
    <text evidence="3">The sequence shown here is derived from an EMBL/GenBank/DDBJ whole genome shotgun (WGS) entry which is preliminary data.</text>
</comment>
<dbReference type="EMBL" id="LDAU01000102">
    <property type="protein sequence ID" value="KRX06049.1"/>
    <property type="molecule type" value="Genomic_DNA"/>
</dbReference>
<feature type="compositionally biased region" description="Basic and acidic residues" evidence="2">
    <location>
        <begin position="590"/>
        <end position="602"/>
    </location>
</feature>
<evidence type="ECO:0000313" key="3">
    <source>
        <dbReference type="EMBL" id="KRX06049.1"/>
    </source>
</evidence>
<accession>A0A0V0QV15</accession>
<feature type="compositionally biased region" description="Low complexity" evidence="2">
    <location>
        <begin position="571"/>
        <end position="580"/>
    </location>
</feature>
<protein>
    <submittedName>
        <fullName evidence="3">Uncharacterized protein</fullName>
    </submittedName>
</protein>
<keyword evidence="1" id="KW-0175">Coiled coil</keyword>
<dbReference type="InParanoid" id="A0A0V0QV15"/>
<evidence type="ECO:0000313" key="4">
    <source>
        <dbReference type="Proteomes" id="UP000054937"/>
    </source>
</evidence>